<organism evidence="3 4">
    <name type="scientific">Goekera deserti</name>
    <dbReference type="NCBI Taxonomy" id="2497753"/>
    <lineage>
        <taxon>Bacteria</taxon>
        <taxon>Bacillati</taxon>
        <taxon>Actinomycetota</taxon>
        <taxon>Actinomycetes</taxon>
        <taxon>Geodermatophilales</taxon>
        <taxon>Geodermatophilaceae</taxon>
        <taxon>Goekera</taxon>
    </lineage>
</organism>
<feature type="signal peptide" evidence="1">
    <location>
        <begin position="1"/>
        <end position="28"/>
    </location>
</feature>
<evidence type="ECO:0000313" key="4">
    <source>
        <dbReference type="Proteomes" id="UP000470470"/>
    </source>
</evidence>
<keyword evidence="4" id="KW-1185">Reference proteome</keyword>
<comment type="caution">
    <text evidence="3">The sequence shown here is derived from an EMBL/GenBank/DDBJ whole genome shotgun (WGS) entry which is preliminary data.</text>
</comment>
<protein>
    <recommendedName>
        <fullName evidence="2">AMIN-like domain-containing protein</fullName>
    </recommendedName>
</protein>
<dbReference type="InterPro" id="IPR056303">
    <property type="entry name" value="AMIN-like"/>
</dbReference>
<dbReference type="AlphaFoldDB" id="A0A7K3WJ73"/>
<sequence>MNGNRFRTPALLTALTLALLGLAAPAQAGPARCTTPWGSQPQVRDTAPYTGAYVQDVRSGRHDCFDRLVVDIGGAGAFDSYSVRYVDRVVGSSGIPTPVRGGADIEVVVGASALSGDDVAYLPADRAEVVDVSGYRTFRQVAWVESFEGSTVLALGTRARLPVRAFVLAPPVGSGQDPRLVVDVAHRW</sequence>
<dbReference type="Pfam" id="PF24837">
    <property type="entry name" value="AMIN-like"/>
    <property type="match status" value="1"/>
</dbReference>
<feature type="chain" id="PRO_5029762354" description="AMIN-like domain-containing protein" evidence="1">
    <location>
        <begin position="29"/>
        <end position="188"/>
    </location>
</feature>
<evidence type="ECO:0000256" key="1">
    <source>
        <dbReference type="SAM" id="SignalP"/>
    </source>
</evidence>
<accession>A0A7K3WJ73</accession>
<reference evidence="3 4" key="1">
    <citation type="submission" date="2020-02" db="EMBL/GenBank/DDBJ databases">
        <title>The whole genome sequence of CPCC 205119.</title>
        <authorList>
            <person name="Jiang Z."/>
        </authorList>
    </citation>
    <scope>NUCLEOTIDE SEQUENCE [LARGE SCALE GENOMIC DNA]</scope>
    <source>
        <strain evidence="3 4">CPCC 205119</strain>
    </source>
</reference>
<gene>
    <name evidence="3" type="ORF">G1H19_16430</name>
</gene>
<proteinExistence type="predicted"/>
<dbReference type="EMBL" id="JAAGWK010000024">
    <property type="protein sequence ID" value="NEL55573.1"/>
    <property type="molecule type" value="Genomic_DNA"/>
</dbReference>
<feature type="domain" description="AMIN-like" evidence="2">
    <location>
        <begin position="53"/>
        <end position="186"/>
    </location>
</feature>
<dbReference type="RefSeq" id="WP_152730898.1">
    <property type="nucleotide sequence ID" value="NZ_JAABOZ010000004.1"/>
</dbReference>
<evidence type="ECO:0000313" key="3">
    <source>
        <dbReference type="EMBL" id="NEL55573.1"/>
    </source>
</evidence>
<evidence type="ECO:0000259" key="2">
    <source>
        <dbReference type="Pfam" id="PF24837"/>
    </source>
</evidence>
<keyword evidence="1" id="KW-0732">Signal</keyword>
<dbReference type="Proteomes" id="UP000470470">
    <property type="component" value="Unassembled WGS sequence"/>
</dbReference>
<name>A0A7K3WJ73_9ACTN</name>